<reference evidence="2 3" key="1">
    <citation type="submission" date="2018-01" db="EMBL/GenBank/DDBJ databases">
        <title>Whole genome sequence of Melissococcus plutonius DAT561.</title>
        <authorList>
            <person name="Okumura K."/>
            <person name="Takamatsu D."/>
            <person name="Okura M."/>
        </authorList>
    </citation>
    <scope>NUCLEOTIDE SEQUENCE [LARGE SCALE GENOMIC DNA]</scope>
    <source>
        <strain evidence="2 3">DAT561</strain>
    </source>
</reference>
<accession>A0A2Z5Y0B9</accession>
<proteinExistence type="predicted"/>
<protein>
    <recommendedName>
        <fullName evidence="4">Hydrophobic protein</fullName>
    </recommendedName>
</protein>
<dbReference type="RefSeq" id="WP_014372871.1">
    <property type="nucleotide sequence ID" value="NZ_AP018492.1"/>
</dbReference>
<keyword evidence="1" id="KW-0472">Membrane</keyword>
<organism evidence="2 3">
    <name type="scientific">Melissococcus plutonius</name>
    <dbReference type="NCBI Taxonomy" id="33970"/>
    <lineage>
        <taxon>Bacteria</taxon>
        <taxon>Bacillati</taxon>
        <taxon>Bacillota</taxon>
        <taxon>Bacilli</taxon>
        <taxon>Lactobacillales</taxon>
        <taxon>Enterococcaceae</taxon>
        <taxon>Melissococcus</taxon>
    </lineage>
</organism>
<evidence type="ECO:0000313" key="2">
    <source>
        <dbReference type="EMBL" id="BBC60257.1"/>
    </source>
</evidence>
<dbReference type="GeneID" id="57042658"/>
<dbReference type="Proteomes" id="UP000269226">
    <property type="component" value="Chromosome"/>
</dbReference>
<evidence type="ECO:0000313" key="3">
    <source>
        <dbReference type="Proteomes" id="UP000269226"/>
    </source>
</evidence>
<gene>
    <name evidence="2" type="ORF">DAT561_0089</name>
</gene>
<dbReference type="EMBL" id="AP018492">
    <property type="protein sequence ID" value="BBC60257.1"/>
    <property type="molecule type" value="Genomic_DNA"/>
</dbReference>
<name>A0A2Z5Y0B9_9ENTE</name>
<feature type="transmembrane region" description="Helical" evidence="1">
    <location>
        <begin position="159"/>
        <end position="177"/>
    </location>
</feature>
<sequence>MQFILIIGAILYFIYEQFEFSKVSRFSLLTLPIITFVLFYRSFYFSNRNFFILFTIFIVATGIGIFQTLNTQVYEKNIQKYFYTNDVGEEKQIYEKIIFSKGGTSYLVGWLLLFIFQIIIGVLIGAVPISFHGTFEKITKEILSDILEPYHIFRANNTWYTWAIYSISNLVYLICSLRKYPILKKVIFEQKTG</sequence>
<feature type="transmembrane region" description="Helical" evidence="1">
    <location>
        <begin position="26"/>
        <end position="44"/>
    </location>
</feature>
<feature type="transmembrane region" description="Helical" evidence="1">
    <location>
        <begin position="106"/>
        <end position="131"/>
    </location>
</feature>
<feature type="transmembrane region" description="Helical" evidence="1">
    <location>
        <begin position="50"/>
        <end position="69"/>
    </location>
</feature>
<keyword evidence="1" id="KW-0812">Transmembrane</keyword>
<keyword evidence="1" id="KW-1133">Transmembrane helix</keyword>
<evidence type="ECO:0008006" key="4">
    <source>
        <dbReference type="Google" id="ProtNLM"/>
    </source>
</evidence>
<dbReference type="AlphaFoldDB" id="A0A2Z5Y0B9"/>
<evidence type="ECO:0000256" key="1">
    <source>
        <dbReference type="SAM" id="Phobius"/>
    </source>
</evidence>